<evidence type="ECO:0000256" key="1">
    <source>
        <dbReference type="SAM" id="SignalP"/>
    </source>
</evidence>
<gene>
    <name evidence="2" type="ORF">AcdelDRAFT_1988</name>
</gene>
<dbReference type="EMBL" id="ACQT01000055">
    <property type="protein sequence ID" value="EER60463.1"/>
    <property type="molecule type" value="Genomic_DNA"/>
</dbReference>
<comment type="caution">
    <text evidence="2">The sequence shown here is derived from an EMBL/GenBank/DDBJ whole genome shotgun (WGS) entry which is preliminary data.</text>
</comment>
<reference evidence="2 3" key="1">
    <citation type="submission" date="2009-05" db="EMBL/GenBank/DDBJ databases">
        <title>The draft genome of Acidovorax delafieldii 2AN.</title>
        <authorList>
            <consortium name="US DOE Joint Genome Institute (JGI-PGF)"/>
            <person name="Lucas S."/>
            <person name="Copeland A."/>
            <person name="Lapidus A."/>
            <person name="Glavina del Rio T."/>
            <person name="Tice H."/>
            <person name="Bruce D."/>
            <person name="Goodwin L."/>
            <person name="Pitluck S."/>
            <person name="Larimer F."/>
            <person name="Land M.L."/>
            <person name="Hauser L."/>
            <person name="Shelobolina E.S."/>
            <person name="Picardal F."/>
            <person name="Roden E."/>
            <person name="Emerson D."/>
        </authorList>
    </citation>
    <scope>NUCLEOTIDE SEQUENCE [LARGE SCALE GENOMIC DNA]</scope>
    <source>
        <strain evidence="2 3">2AN</strain>
    </source>
</reference>
<keyword evidence="3" id="KW-1185">Reference proteome</keyword>
<sequence>MNYACTLIAVVIGLGMAAVAAHESDPAAEPTELQQAQHSRDFAAREVCQGQAFEWTDDKTLVCFKEQP</sequence>
<name>C5T508_ACIDE</name>
<dbReference type="AlphaFoldDB" id="C5T508"/>
<proteinExistence type="predicted"/>
<evidence type="ECO:0000313" key="3">
    <source>
        <dbReference type="Proteomes" id="UP000003856"/>
    </source>
</evidence>
<protein>
    <submittedName>
        <fullName evidence="2">Uncharacterized protein</fullName>
    </submittedName>
</protein>
<dbReference type="Proteomes" id="UP000003856">
    <property type="component" value="Unassembled WGS sequence"/>
</dbReference>
<keyword evidence="1" id="KW-0732">Signal</keyword>
<dbReference type="PATRIC" id="fig|573060.9.peg.3162"/>
<feature type="chain" id="PRO_5002957570" evidence="1">
    <location>
        <begin position="21"/>
        <end position="68"/>
    </location>
</feature>
<dbReference type="OrthoDB" id="8820814at2"/>
<organism evidence="2 3">
    <name type="scientific">Acidovorax delafieldii 2AN</name>
    <dbReference type="NCBI Taxonomy" id="573060"/>
    <lineage>
        <taxon>Bacteria</taxon>
        <taxon>Pseudomonadati</taxon>
        <taxon>Pseudomonadota</taxon>
        <taxon>Betaproteobacteria</taxon>
        <taxon>Burkholderiales</taxon>
        <taxon>Comamonadaceae</taxon>
        <taxon>Acidovorax</taxon>
    </lineage>
</organism>
<evidence type="ECO:0000313" key="2">
    <source>
        <dbReference type="EMBL" id="EER60463.1"/>
    </source>
</evidence>
<dbReference type="RefSeq" id="WP_005796038.1">
    <property type="nucleotide sequence ID" value="NZ_ACQT01000055.1"/>
</dbReference>
<accession>C5T508</accession>
<feature type="signal peptide" evidence="1">
    <location>
        <begin position="1"/>
        <end position="20"/>
    </location>
</feature>